<name>D6CP64_THIA3</name>
<comment type="subcellular location">
    <subcellularLocation>
        <location evidence="1">Membrane</location>
        <topology evidence="1">Multi-pass membrane protein</topology>
    </subcellularLocation>
</comment>
<dbReference type="AlphaFoldDB" id="D6CP64"/>
<feature type="transmembrane region" description="Helical" evidence="5">
    <location>
        <begin position="155"/>
        <end position="172"/>
    </location>
</feature>
<evidence type="ECO:0000256" key="3">
    <source>
        <dbReference type="ARBA" id="ARBA00022989"/>
    </source>
</evidence>
<dbReference type="Proteomes" id="UP000078599">
    <property type="component" value="Unassembled WGS sequence"/>
</dbReference>
<feature type="transmembrane region" description="Helical" evidence="5">
    <location>
        <begin position="220"/>
        <end position="238"/>
    </location>
</feature>
<dbReference type="EMBL" id="FP475956">
    <property type="protein sequence ID" value="CAZ90342.1"/>
    <property type="molecule type" value="Genomic_DNA"/>
</dbReference>
<dbReference type="HOGENOM" id="CLU_048534_0_0_4"/>
<feature type="transmembrane region" description="Helical" evidence="5">
    <location>
        <begin position="48"/>
        <end position="74"/>
    </location>
</feature>
<dbReference type="EMBL" id="CTRI01000003">
    <property type="protein sequence ID" value="CQR28714.1"/>
    <property type="molecule type" value="Genomic_DNA"/>
</dbReference>
<evidence type="ECO:0000256" key="1">
    <source>
        <dbReference type="ARBA" id="ARBA00004141"/>
    </source>
</evidence>
<feature type="transmembrane region" description="Helical" evidence="5">
    <location>
        <begin position="390"/>
        <end position="409"/>
    </location>
</feature>
<reference key="1">
    <citation type="submission" date="2009-07" db="EMBL/GenBank/DDBJ databases">
        <authorList>
            <person name="Genoscope - CEA"/>
        </authorList>
    </citation>
    <scope>NUCLEOTIDE SEQUENCE</scope>
    <source>
        <strain>3As</strain>
    </source>
</reference>
<dbReference type="PANTHER" id="PTHR37422:SF13">
    <property type="entry name" value="LIPOPOLYSACCHARIDE BIOSYNTHESIS PROTEIN PA4999-RELATED"/>
    <property type="match status" value="1"/>
</dbReference>
<feature type="transmembrane region" description="Helical" evidence="5">
    <location>
        <begin position="445"/>
        <end position="463"/>
    </location>
</feature>
<dbReference type="Proteomes" id="UP000002372">
    <property type="component" value="Chromosome"/>
</dbReference>
<dbReference type="RefSeq" id="WP_013107551.1">
    <property type="nucleotide sequence ID" value="NC_014145.1"/>
</dbReference>
<evidence type="ECO:0000313" key="7">
    <source>
        <dbReference type="EMBL" id="CAZ90342.1"/>
    </source>
</evidence>
<evidence type="ECO:0000256" key="2">
    <source>
        <dbReference type="ARBA" id="ARBA00022692"/>
    </source>
</evidence>
<reference evidence="9" key="2">
    <citation type="journal article" date="2010" name="PLoS Genet.">
        <title>Structure, function, and evolution of the Thiomonas spp. genome.</title>
        <authorList>
            <person name="Arsene-Ploetze F."/>
            <person name="Koechler S."/>
            <person name="Marchal M."/>
            <person name="Coppee J.Y."/>
            <person name="Chandler M."/>
            <person name="Bonnefoy V."/>
            <person name="Brochier-Armanet C."/>
            <person name="Barakat M."/>
            <person name="Barbe V."/>
            <person name="Battaglia-Brunet F."/>
            <person name="Bruneel O."/>
            <person name="Bryan C.G."/>
            <person name="Cleiss-Arnold J."/>
            <person name="Cruveiller S."/>
            <person name="Erhardt M."/>
            <person name="Heinrich-Salmeron A."/>
            <person name="Hommais F."/>
            <person name="Joulian C."/>
            <person name="Krin E."/>
            <person name="Lieutaud A."/>
            <person name="Lievremont D."/>
            <person name="Michel C."/>
            <person name="Muller D."/>
            <person name="Ortet P."/>
            <person name="Proux C."/>
            <person name="Siguier P."/>
            <person name="Roche D."/>
            <person name="Rouy Z."/>
            <person name="Salvignol G."/>
            <person name="Slyemi D."/>
            <person name="Talla E."/>
            <person name="Weiss S."/>
            <person name="Weissenbach J."/>
            <person name="Medigue C."/>
            <person name="Bertin P.N."/>
        </authorList>
    </citation>
    <scope>NUCLEOTIDE SEQUENCE [LARGE SCALE GENOMIC DNA]</scope>
    <source>
        <strain evidence="9">DSM 22701 / CIP 110005 / 3As</strain>
    </source>
</reference>
<evidence type="ECO:0000256" key="4">
    <source>
        <dbReference type="ARBA" id="ARBA00023136"/>
    </source>
</evidence>
<dbReference type="Pfam" id="PF04932">
    <property type="entry name" value="Wzy_C"/>
    <property type="match status" value="1"/>
</dbReference>
<keyword evidence="2 5" id="KW-0812">Transmembrane</keyword>
<feature type="transmembrane region" description="Helical" evidence="5">
    <location>
        <begin position="416"/>
        <end position="433"/>
    </location>
</feature>
<dbReference type="KEGG" id="thi:THI_3767"/>
<evidence type="ECO:0000259" key="6">
    <source>
        <dbReference type="Pfam" id="PF04932"/>
    </source>
</evidence>
<keyword evidence="4 5" id="KW-0472">Membrane</keyword>
<dbReference type="PANTHER" id="PTHR37422">
    <property type="entry name" value="TEICHURONIC ACID BIOSYNTHESIS PROTEIN TUAE"/>
    <property type="match status" value="1"/>
</dbReference>
<dbReference type="InterPro" id="IPR051533">
    <property type="entry name" value="WaaL-like"/>
</dbReference>
<accession>D6CP64</accession>
<proteinExistence type="predicted"/>
<organism evidence="7 9">
    <name type="scientific">Thiomonas arsenitoxydans (strain DSM 22701 / CIP 110005 / 3As)</name>
    <dbReference type="NCBI Taxonomy" id="426114"/>
    <lineage>
        <taxon>Bacteria</taxon>
        <taxon>Pseudomonadati</taxon>
        <taxon>Pseudomonadota</taxon>
        <taxon>Betaproteobacteria</taxon>
        <taxon>Burkholderiales</taxon>
        <taxon>Thiomonas</taxon>
    </lineage>
</organism>
<evidence type="ECO:0000313" key="9">
    <source>
        <dbReference type="Proteomes" id="UP000002372"/>
    </source>
</evidence>
<reference evidence="7" key="3">
    <citation type="submission" date="2010-07" db="EMBL/GenBank/DDBJ databases">
        <authorList>
            <person name="Genoscope - CEA"/>
        </authorList>
    </citation>
    <scope>NUCLEOTIDE SEQUENCE</scope>
    <source>
        <strain evidence="7">3As</strain>
    </source>
</reference>
<feature type="transmembrane region" description="Helical" evidence="5">
    <location>
        <begin position="15"/>
        <end position="36"/>
    </location>
</feature>
<dbReference type="InterPro" id="IPR007016">
    <property type="entry name" value="O-antigen_ligase-rel_domated"/>
</dbReference>
<evidence type="ECO:0000313" key="8">
    <source>
        <dbReference type="EMBL" id="CQR28714.1"/>
    </source>
</evidence>
<dbReference type="OrthoDB" id="5862403at2"/>
<protein>
    <submittedName>
        <fullName evidence="7">O-antigen polymerase (EpsM)</fullName>
    </submittedName>
</protein>
<dbReference type="GO" id="GO:0016020">
    <property type="term" value="C:membrane"/>
    <property type="evidence" value="ECO:0007669"/>
    <property type="project" value="UniProtKB-SubCell"/>
</dbReference>
<sequence>MTLPFDFTAASRQRALMALTILGGIALALLAGFAAAKLALDDRGHKALMIALPAAFILGLLFVYARETLLLLIILFRANLDPMLNMTKIGGGGAAIGLGGLLNGLIIGLIAVELFNRRRIPVMRLMGQTWLPLLIVMVGTLAITPRLVPGIKNDLALLSNAAIFLLAFVYVRDKASHDLWIRAVLLSSIGPLLYGFYQIATHQGFYDAEVGMRIDSTFSHPNIFAFYLVLQISLLFVVWRGGLLTVGLRVRRLLPLYILLLLFLLVTTKTRSAWGAMAFFFLAYSLVMERKLLPLLILAGLASLLLPEVRERISELNTGNSGMYYQPLNSFAWRKEMWAAALHFMQPQHYLFGYGKESYEFYSRLFYPLANGVGPPAHNVYMQVFFDGGLAGLAGFVWLLIGTGALAASVRKTDRVEGFLLLMLVLEFALVSVSDNMLDYLVYNWYLWFVLGAGISLHFHRTAQAATTQPIKRMSTFERSAFDPMMRWRR</sequence>
<keyword evidence="10" id="KW-1185">Reference proteome</keyword>
<keyword evidence="3 5" id="KW-1133">Transmembrane helix</keyword>
<gene>
    <name evidence="7" type="ordered locus">THI_3767</name>
    <name evidence="8" type="ORF">THICB1_110504</name>
</gene>
<reference evidence="8 10" key="4">
    <citation type="submission" date="2015-03" db="EMBL/GenBank/DDBJ databases">
        <authorList>
            <person name="Regsiter A."/>
            <person name="william w."/>
        </authorList>
    </citation>
    <scope>NUCLEOTIDE SEQUENCE [LARGE SCALE GENOMIC DNA]</scope>
    <source>
        <strain evidence="8 10">CB1</strain>
    </source>
</reference>
<feature type="transmembrane region" description="Helical" evidence="5">
    <location>
        <begin position="179"/>
        <end position="200"/>
    </location>
</feature>
<feature type="transmembrane region" description="Helical" evidence="5">
    <location>
        <begin position="122"/>
        <end position="143"/>
    </location>
</feature>
<evidence type="ECO:0000313" key="10">
    <source>
        <dbReference type="Proteomes" id="UP000078599"/>
    </source>
</evidence>
<feature type="domain" description="O-antigen ligase-related" evidence="6">
    <location>
        <begin position="257"/>
        <end position="397"/>
    </location>
</feature>
<feature type="transmembrane region" description="Helical" evidence="5">
    <location>
        <begin position="94"/>
        <end position="115"/>
    </location>
</feature>
<evidence type="ECO:0000256" key="5">
    <source>
        <dbReference type="SAM" id="Phobius"/>
    </source>
</evidence>
<dbReference type="eggNOG" id="COG3307">
    <property type="taxonomic scope" value="Bacteria"/>
</dbReference>